<evidence type="ECO:0000256" key="19">
    <source>
        <dbReference type="ARBA" id="ARBA00031203"/>
    </source>
</evidence>
<keyword evidence="16" id="KW-0325">Glycoprotein</keyword>
<evidence type="ECO:0000256" key="26">
    <source>
        <dbReference type="SAM" id="SignalP"/>
    </source>
</evidence>
<evidence type="ECO:0000256" key="6">
    <source>
        <dbReference type="ARBA" id="ARBA00014817"/>
    </source>
</evidence>
<protein>
    <recommendedName>
        <fullName evidence="6">Alpha-1,6-mannosyl-glycoprotein 2-beta-N-acetylglucosaminyltransferase</fullName>
        <ecNumber evidence="5">2.4.1.143</ecNumber>
    </recommendedName>
    <alternativeName>
        <fullName evidence="21">Beta-1,2-N-acetylglucosaminyltransferase II</fullName>
    </alternativeName>
    <alternativeName>
        <fullName evidence="20">GlcNAc-T II</fullName>
    </alternativeName>
    <alternativeName>
        <fullName evidence="19">Mannoside acetylglucosaminyltransferase 2</fullName>
    </alternativeName>
    <alternativeName>
        <fullName evidence="18">N-glycosyl-oligosaccharide-glycoprotein N-acetylglucosaminyltransferase II</fullName>
    </alternativeName>
</protein>
<feature type="disulfide bond" evidence="25">
    <location>
        <begin position="166"/>
        <end position="180"/>
    </location>
</feature>
<keyword evidence="17 24" id="KW-0464">Manganese</keyword>
<comment type="subcellular location">
    <subcellularLocation>
        <location evidence="2">Golgi apparatus membrane</location>
        <topology evidence="2">Single-pass type II membrane protein</topology>
    </subcellularLocation>
</comment>
<accession>A0AAQ4DAP1</accession>
<evidence type="ECO:0000256" key="17">
    <source>
        <dbReference type="ARBA" id="ARBA00023211"/>
    </source>
</evidence>
<dbReference type="Proteomes" id="UP001321473">
    <property type="component" value="Unassembled WGS sequence"/>
</dbReference>
<keyword evidence="13" id="KW-0333">Golgi apparatus</keyword>
<evidence type="ECO:0000256" key="24">
    <source>
        <dbReference type="PIRSR" id="PIRSR607754-2"/>
    </source>
</evidence>
<comment type="similarity">
    <text evidence="4">Belongs to the glycosyltransferase 16 (GT16) protein family.</text>
</comment>
<feature type="disulfide bond" evidence="25">
    <location>
        <begin position="311"/>
        <end position="410"/>
    </location>
</feature>
<evidence type="ECO:0000256" key="22">
    <source>
        <dbReference type="ARBA" id="ARBA00093257"/>
    </source>
</evidence>
<evidence type="ECO:0000256" key="11">
    <source>
        <dbReference type="ARBA" id="ARBA00022968"/>
    </source>
</evidence>
<gene>
    <name evidence="27" type="ORF">V5799_002838</name>
</gene>
<dbReference type="SUPFAM" id="SSF53448">
    <property type="entry name" value="Nucleotide-diphospho-sugar transferases"/>
    <property type="match status" value="1"/>
</dbReference>
<keyword evidence="14" id="KW-0472">Membrane</keyword>
<evidence type="ECO:0000313" key="27">
    <source>
        <dbReference type="EMBL" id="KAK8759531.1"/>
    </source>
</evidence>
<feature type="binding site" evidence="24">
    <location>
        <position position="231"/>
    </location>
    <ligand>
        <name>Mn(2+)</name>
        <dbReference type="ChEBI" id="CHEBI:29035"/>
    </ligand>
</feature>
<organism evidence="27 28">
    <name type="scientific">Amblyomma americanum</name>
    <name type="common">Lone star tick</name>
    <dbReference type="NCBI Taxonomy" id="6943"/>
    <lineage>
        <taxon>Eukaryota</taxon>
        <taxon>Metazoa</taxon>
        <taxon>Ecdysozoa</taxon>
        <taxon>Arthropoda</taxon>
        <taxon>Chelicerata</taxon>
        <taxon>Arachnida</taxon>
        <taxon>Acari</taxon>
        <taxon>Parasitiformes</taxon>
        <taxon>Ixodida</taxon>
        <taxon>Ixodoidea</taxon>
        <taxon>Ixodidae</taxon>
        <taxon>Amblyomminae</taxon>
        <taxon>Amblyomma</taxon>
    </lineage>
</organism>
<evidence type="ECO:0000256" key="13">
    <source>
        <dbReference type="ARBA" id="ARBA00023034"/>
    </source>
</evidence>
<keyword evidence="26" id="KW-0732">Signal</keyword>
<evidence type="ECO:0000256" key="1">
    <source>
        <dbReference type="ARBA" id="ARBA00001936"/>
    </source>
</evidence>
<comment type="catalytic activity">
    <reaction evidence="22">
        <text>an N(4)-{beta-D-GlcNAc-(1-&gt;2)-alpha-D-Man-(1-&gt;3)-[alpha-D-Man-(1-&gt;6)]-beta-D-Man-(1-&gt;4)-beta-D-GlcNAc-(1-&gt;4)-beta-D-GlcNAc}-L-asparaginyl-[protein] + UDP-N-acetyl-alpha-D-glucosamine = N(4)-{beta-D-GlcNAc-(1-&gt;2)-alpha-D-Man-(1-&gt;3)-[beta-D-GlcNAc-(1-&gt;2)-alpha-D-Man-(1-&gt;6)]-beta-D-Man-(1-&gt;4)-beta-D-GlcNAc-(1-&gt;4)-beta-D-GlcNAc}-L-asparaginyl-[protein] + UDP + H(+)</text>
        <dbReference type="Rhea" id="RHEA:12941"/>
        <dbReference type="Rhea" id="RHEA-COMP:13526"/>
        <dbReference type="Rhea" id="RHEA-COMP:14369"/>
        <dbReference type="ChEBI" id="CHEBI:15378"/>
        <dbReference type="ChEBI" id="CHEBI:57705"/>
        <dbReference type="ChEBI" id="CHEBI:58223"/>
        <dbReference type="ChEBI" id="CHEBI:60615"/>
        <dbReference type="ChEBI" id="CHEBI:60651"/>
        <dbReference type="EC" id="2.4.1.143"/>
    </reaction>
</comment>
<evidence type="ECO:0000256" key="2">
    <source>
        <dbReference type="ARBA" id="ARBA00004323"/>
    </source>
</evidence>
<name>A0AAQ4DAP1_AMBAM</name>
<evidence type="ECO:0000256" key="15">
    <source>
        <dbReference type="ARBA" id="ARBA00023157"/>
    </source>
</evidence>
<evidence type="ECO:0000256" key="25">
    <source>
        <dbReference type="PIRSR" id="PIRSR607754-3"/>
    </source>
</evidence>
<dbReference type="InterPro" id="IPR007754">
    <property type="entry name" value="GlcNAc_II"/>
</dbReference>
<dbReference type="EMBL" id="JARKHS020032951">
    <property type="protein sequence ID" value="KAK8759531.1"/>
    <property type="molecule type" value="Genomic_DNA"/>
</dbReference>
<reference evidence="27 28" key="1">
    <citation type="journal article" date="2023" name="Arcadia Sci">
        <title>De novo assembly of a long-read Amblyomma americanum tick genome.</title>
        <authorList>
            <person name="Chou S."/>
            <person name="Poskanzer K.E."/>
            <person name="Rollins M."/>
            <person name="Thuy-Boun P.S."/>
        </authorList>
    </citation>
    <scope>NUCLEOTIDE SEQUENCE [LARGE SCALE GENOMIC DNA]</scope>
    <source>
        <strain evidence="27">F_SG_1</strain>
        <tissue evidence="27">Salivary glands</tissue>
    </source>
</reference>
<proteinExistence type="inferred from homology"/>
<dbReference type="Gene3D" id="3.90.550.10">
    <property type="entry name" value="Spore Coat Polysaccharide Biosynthesis Protein SpsA, Chain A"/>
    <property type="match status" value="1"/>
</dbReference>
<feature type="binding site" evidence="23">
    <location>
        <begin position="93"/>
        <end position="97"/>
    </location>
    <ligand>
        <name>substrate</name>
    </ligand>
</feature>
<comment type="caution">
    <text evidence="27">The sequence shown here is derived from an EMBL/GenBank/DDBJ whole genome shotgun (WGS) entry which is preliminary data.</text>
</comment>
<dbReference type="InterPro" id="IPR029044">
    <property type="entry name" value="Nucleotide-diphossugar_trans"/>
</dbReference>
<keyword evidence="28" id="KW-1185">Reference proteome</keyword>
<dbReference type="GO" id="GO:0000139">
    <property type="term" value="C:Golgi membrane"/>
    <property type="evidence" value="ECO:0007669"/>
    <property type="project" value="UniProtKB-SubCell"/>
</dbReference>
<feature type="signal peptide" evidence="26">
    <location>
        <begin position="1"/>
        <end position="27"/>
    </location>
</feature>
<keyword evidence="8" id="KW-0808">Transferase</keyword>
<dbReference type="PANTHER" id="PTHR12871:SF0">
    <property type="entry name" value="ALPHA-1,6-MANNOSYL-GLYCOPROTEIN 2-BETA-N-ACETYLGLUCOSAMINYLTRANSFERASE"/>
    <property type="match status" value="1"/>
</dbReference>
<keyword evidence="7" id="KW-0328">Glycosyltransferase</keyword>
<evidence type="ECO:0000256" key="3">
    <source>
        <dbReference type="ARBA" id="ARBA00004922"/>
    </source>
</evidence>
<dbReference type="GO" id="GO:0006487">
    <property type="term" value="P:protein N-linked glycosylation"/>
    <property type="evidence" value="ECO:0007669"/>
    <property type="project" value="TreeGrafter"/>
</dbReference>
<keyword evidence="11" id="KW-0735">Signal-anchor</keyword>
<dbReference type="AlphaFoldDB" id="A0AAQ4DAP1"/>
<evidence type="ECO:0000256" key="5">
    <source>
        <dbReference type="ARBA" id="ARBA00012613"/>
    </source>
</evidence>
<evidence type="ECO:0000256" key="21">
    <source>
        <dbReference type="ARBA" id="ARBA00032915"/>
    </source>
</evidence>
<dbReference type="GO" id="GO:0005795">
    <property type="term" value="C:Golgi stack"/>
    <property type="evidence" value="ECO:0007669"/>
    <property type="project" value="InterPro"/>
</dbReference>
<evidence type="ECO:0000256" key="18">
    <source>
        <dbReference type="ARBA" id="ARBA00029663"/>
    </source>
</evidence>
<keyword evidence="12" id="KW-1133">Transmembrane helix</keyword>
<feature type="binding site" evidence="23">
    <location>
        <begin position="199"/>
        <end position="203"/>
    </location>
    <ligand>
        <name>substrate</name>
    </ligand>
</feature>
<sequence length="418" mass="48317">MLPRATLRQRPFLVVTSLCCMLLLLYASDNYWSQHKPTPGAEVPPPPTAEQPALNMSVEDLRIFAYTLNKNQEVHHEDKFGALGPSDPVIVVQVHDRWQYLRYLLDSLSQVRGIERALLVFSHDYYDVHLLHLPRVVKFCKVMQIFFTYSTQLYPHEFPGVDPNDCPRNIHYEQARKIGCNNADFPDQYGHYRESKFTQIKHHWWWKLNVVMEKLNATRYHDGPILLLEEDYYVAPDYLSAVMLLLASKPKFCGTNLCLCMVGNVKNDYSLNALLNDAVEVRPWIKSTNNMGIIMTRDVWTAIRGCFSEFCIHDDYNWDLTLTAVAKKCFPANSLTVSMRISRIYHIGECGVHRRRKECRETMLRKARQVIPPDGFGSEKISALRAIKARVINLPKVSGGWADVRDHRLCVKMTLWGT</sequence>
<comment type="cofactor">
    <cofactor evidence="1 24">
        <name>Mn(2+)</name>
        <dbReference type="ChEBI" id="CHEBI:29035"/>
    </cofactor>
</comment>
<evidence type="ECO:0000256" key="16">
    <source>
        <dbReference type="ARBA" id="ARBA00023180"/>
    </source>
</evidence>
<dbReference type="GO" id="GO:0046872">
    <property type="term" value="F:metal ion binding"/>
    <property type="evidence" value="ECO:0007669"/>
    <property type="project" value="UniProtKB-KW"/>
</dbReference>
<evidence type="ECO:0000256" key="10">
    <source>
        <dbReference type="ARBA" id="ARBA00022723"/>
    </source>
</evidence>
<keyword evidence="10 24" id="KW-0479">Metal-binding</keyword>
<evidence type="ECO:0000256" key="8">
    <source>
        <dbReference type="ARBA" id="ARBA00022679"/>
    </source>
</evidence>
<evidence type="ECO:0000256" key="4">
    <source>
        <dbReference type="ARBA" id="ARBA00011011"/>
    </source>
</evidence>
<evidence type="ECO:0000313" key="28">
    <source>
        <dbReference type="Proteomes" id="UP001321473"/>
    </source>
</evidence>
<evidence type="ECO:0000256" key="23">
    <source>
        <dbReference type="PIRSR" id="PIRSR607754-1"/>
    </source>
</evidence>
<evidence type="ECO:0000256" key="14">
    <source>
        <dbReference type="ARBA" id="ARBA00023136"/>
    </source>
</evidence>
<dbReference type="EC" id="2.4.1.143" evidence="5"/>
<evidence type="ECO:0000256" key="12">
    <source>
        <dbReference type="ARBA" id="ARBA00022989"/>
    </source>
</evidence>
<dbReference type="GO" id="GO:0008455">
    <property type="term" value="F:alpha-1,6-mannosylglycoprotein 2-beta-N-acetylglucosaminyltransferase activity"/>
    <property type="evidence" value="ECO:0007669"/>
    <property type="project" value="UniProtKB-EC"/>
</dbReference>
<feature type="disulfide bond" evidence="25">
    <location>
        <begin position="306"/>
        <end position="329"/>
    </location>
</feature>
<keyword evidence="15 25" id="KW-1015">Disulfide bond</keyword>
<feature type="binding site" evidence="23">
    <location>
        <position position="124"/>
    </location>
    <ligand>
        <name>substrate</name>
    </ligand>
</feature>
<keyword evidence="9" id="KW-0812">Transmembrane</keyword>
<feature type="binding site" evidence="24">
    <location>
        <position position="346"/>
    </location>
    <ligand>
        <name>Mn(2+)</name>
        <dbReference type="ChEBI" id="CHEBI:29035"/>
    </ligand>
</feature>
<dbReference type="GO" id="GO:0009312">
    <property type="term" value="P:oligosaccharide biosynthetic process"/>
    <property type="evidence" value="ECO:0007669"/>
    <property type="project" value="InterPro"/>
</dbReference>
<dbReference type="Pfam" id="PF05060">
    <property type="entry name" value="MGAT2"/>
    <property type="match status" value="1"/>
</dbReference>
<feature type="chain" id="PRO_5043026423" description="Alpha-1,6-mannosyl-glycoprotein 2-beta-N-acetylglucosaminyltransferase" evidence="26">
    <location>
        <begin position="28"/>
        <end position="418"/>
    </location>
</feature>
<evidence type="ECO:0000256" key="20">
    <source>
        <dbReference type="ARBA" id="ARBA00032552"/>
    </source>
</evidence>
<comment type="pathway">
    <text evidence="3">Protein modification; protein glycosylation.</text>
</comment>
<evidence type="ECO:0000256" key="9">
    <source>
        <dbReference type="ARBA" id="ARBA00022692"/>
    </source>
</evidence>
<evidence type="ECO:0000256" key="7">
    <source>
        <dbReference type="ARBA" id="ARBA00022676"/>
    </source>
</evidence>
<dbReference type="PANTHER" id="PTHR12871">
    <property type="entry name" value="BETA-1,2-N-ACETYLGLUCOSAMINYLTRANSFERASE II"/>
    <property type="match status" value="1"/>
</dbReference>